<keyword evidence="6 10" id="KW-0157">Chromophore</keyword>
<dbReference type="GO" id="GO:0003904">
    <property type="term" value="F:deoxyribodipyrimidine photo-lyase activity"/>
    <property type="evidence" value="ECO:0007669"/>
    <property type="project" value="UniProtKB-EC"/>
</dbReference>
<dbReference type="SUPFAM" id="SSF48173">
    <property type="entry name" value="Cryptochrome/photolyase FAD-binding domain"/>
    <property type="match status" value="1"/>
</dbReference>
<name>A0A7W9SST3_ARMRO</name>
<comment type="caution">
    <text evidence="12">The sequence shown here is derived from an EMBL/GenBank/DDBJ whole genome shotgun (WGS) entry which is preliminary data.</text>
</comment>
<dbReference type="PANTHER" id="PTHR11455:SF9">
    <property type="entry name" value="CRYPTOCHROME CIRCADIAN CLOCK 5 ISOFORM X1"/>
    <property type="match status" value="1"/>
</dbReference>
<dbReference type="InterPro" id="IPR006050">
    <property type="entry name" value="DNA_photolyase_N"/>
</dbReference>
<evidence type="ECO:0000256" key="2">
    <source>
        <dbReference type="ARBA" id="ARBA00013149"/>
    </source>
</evidence>
<dbReference type="AlphaFoldDB" id="A0A7W9SST3"/>
<evidence type="ECO:0000256" key="8">
    <source>
        <dbReference type="PIRSR" id="PIRSR602081-1"/>
    </source>
</evidence>
<dbReference type="SUPFAM" id="SSF52425">
    <property type="entry name" value="Cryptochrome/photolyase, N-terminal domain"/>
    <property type="match status" value="1"/>
</dbReference>
<feature type="binding site" evidence="8">
    <location>
        <position position="210"/>
    </location>
    <ligand>
        <name>FAD</name>
        <dbReference type="ChEBI" id="CHEBI:57692"/>
    </ligand>
</feature>
<dbReference type="InterPro" id="IPR036134">
    <property type="entry name" value="Crypto/Photolyase_FAD-like_sf"/>
</dbReference>
<dbReference type="PROSITE" id="PS00394">
    <property type="entry name" value="DNA_PHOTOLYASES_1_1"/>
    <property type="match status" value="1"/>
</dbReference>
<dbReference type="InterPro" id="IPR002081">
    <property type="entry name" value="Cryptochrome/DNA_photolyase_1"/>
</dbReference>
<dbReference type="InterPro" id="IPR005101">
    <property type="entry name" value="Cryptochr/Photolyase_FAD-bd"/>
</dbReference>
<protein>
    <recommendedName>
        <fullName evidence="3">Deoxyribodipyrimidine photo-lyase</fullName>
        <ecNumber evidence="2">4.1.99.3</ecNumber>
    </recommendedName>
</protein>
<comment type="catalytic activity">
    <reaction evidence="7">
        <text>cyclobutadipyrimidine (in DNA) = 2 pyrimidine residues (in DNA).</text>
        <dbReference type="EC" id="4.1.99.3"/>
    </reaction>
</comment>
<feature type="site" description="Electron transfer via tryptophanyl radical" evidence="9">
    <location>
        <position position="295"/>
    </location>
</feature>
<dbReference type="RefSeq" id="WP_184200267.1">
    <property type="nucleotide sequence ID" value="NZ_JACHGW010000003.1"/>
</dbReference>
<feature type="site" description="Electron transfer via tryptophanyl radical" evidence="9">
    <location>
        <position position="348"/>
    </location>
</feature>
<feature type="site" description="Electron transfer via tryptophanyl radical" evidence="9">
    <location>
        <position position="371"/>
    </location>
</feature>
<dbReference type="PRINTS" id="PR00147">
    <property type="entry name" value="DNAPHOTLYASE"/>
</dbReference>
<dbReference type="FunFam" id="1.10.579.10:FF:000003">
    <property type="entry name" value="Deoxyribodipyrimidine photo-lyase"/>
    <property type="match status" value="1"/>
</dbReference>
<evidence type="ECO:0000256" key="6">
    <source>
        <dbReference type="ARBA" id="ARBA00022991"/>
    </source>
</evidence>
<organism evidence="12 13">
    <name type="scientific">Armatimonas rosea</name>
    <dbReference type="NCBI Taxonomy" id="685828"/>
    <lineage>
        <taxon>Bacteria</taxon>
        <taxon>Bacillati</taxon>
        <taxon>Armatimonadota</taxon>
        <taxon>Armatimonadia</taxon>
        <taxon>Armatimonadales</taxon>
        <taxon>Armatimonadaceae</taxon>
        <taxon>Armatimonas</taxon>
    </lineage>
</organism>
<reference evidence="12 13" key="1">
    <citation type="submission" date="2020-08" db="EMBL/GenBank/DDBJ databases">
        <title>Genomic Encyclopedia of Type Strains, Phase IV (KMG-IV): sequencing the most valuable type-strain genomes for metagenomic binning, comparative biology and taxonomic classification.</title>
        <authorList>
            <person name="Goeker M."/>
        </authorList>
    </citation>
    <scope>NUCLEOTIDE SEQUENCE [LARGE SCALE GENOMIC DNA]</scope>
    <source>
        <strain evidence="12 13">DSM 23562</strain>
    </source>
</reference>
<comment type="cofactor">
    <cofactor evidence="1">
        <name>(6R)-5,10-methylene-5,6,7,8-tetrahydrofolate</name>
        <dbReference type="ChEBI" id="CHEBI:15636"/>
    </cofactor>
</comment>
<evidence type="ECO:0000256" key="9">
    <source>
        <dbReference type="PIRSR" id="PIRSR602081-2"/>
    </source>
</evidence>
<evidence type="ECO:0000256" key="4">
    <source>
        <dbReference type="ARBA" id="ARBA00022630"/>
    </source>
</evidence>
<evidence type="ECO:0000256" key="5">
    <source>
        <dbReference type="ARBA" id="ARBA00022827"/>
    </source>
</evidence>
<evidence type="ECO:0000256" key="10">
    <source>
        <dbReference type="RuleBase" id="RU004182"/>
    </source>
</evidence>
<dbReference type="Gene3D" id="3.40.50.620">
    <property type="entry name" value="HUPs"/>
    <property type="match status" value="1"/>
</dbReference>
<dbReference type="GO" id="GO:0009416">
    <property type="term" value="P:response to light stimulus"/>
    <property type="evidence" value="ECO:0007669"/>
    <property type="project" value="TreeGrafter"/>
</dbReference>
<dbReference type="Pfam" id="PF03441">
    <property type="entry name" value="FAD_binding_7"/>
    <property type="match status" value="1"/>
</dbReference>
<accession>A0A7W9SST3</accession>
<keyword evidence="12" id="KW-0456">Lyase</keyword>
<dbReference type="GO" id="GO:0000719">
    <property type="term" value="P:photoreactive repair"/>
    <property type="evidence" value="ECO:0007669"/>
    <property type="project" value="UniProtKB-ARBA"/>
</dbReference>
<dbReference type="GO" id="GO:0071949">
    <property type="term" value="F:FAD binding"/>
    <property type="evidence" value="ECO:0007669"/>
    <property type="project" value="TreeGrafter"/>
</dbReference>
<dbReference type="GO" id="GO:0003677">
    <property type="term" value="F:DNA binding"/>
    <property type="evidence" value="ECO:0007669"/>
    <property type="project" value="TreeGrafter"/>
</dbReference>
<comment type="similarity">
    <text evidence="10">Belongs to the DNA photolyase family.</text>
</comment>
<gene>
    <name evidence="12" type="ORF">HNQ39_003866</name>
</gene>
<evidence type="ECO:0000256" key="7">
    <source>
        <dbReference type="ARBA" id="ARBA00033999"/>
    </source>
</evidence>
<feature type="binding site" evidence="8">
    <location>
        <begin position="222"/>
        <end position="226"/>
    </location>
    <ligand>
        <name>FAD</name>
        <dbReference type="ChEBI" id="CHEBI:57692"/>
    </ligand>
</feature>
<dbReference type="InterPro" id="IPR018394">
    <property type="entry name" value="DNA_photolyase_1_CS_C"/>
</dbReference>
<feature type="binding site" evidence="8">
    <location>
        <position position="261"/>
    </location>
    <ligand>
        <name>FAD</name>
        <dbReference type="ChEBI" id="CHEBI:57692"/>
    </ligand>
</feature>
<dbReference type="EC" id="4.1.99.3" evidence="2"/>
<feature type="binding site" evidence="8">
    <location>
        <begin position="264"/>
        <end position="271"/>
    </location>
    <ligand>
        <name>FAD</name>
        <dbReference type="ChEBI" id="CHEBI:57692"/>
    </ligand>
</feature>
<dbReference type="PROSITE" id="PS00691">
    <property type="entry name" value="DNA_PHOTOLYASES_1_2"/>
    <property type="match status" value="1"/>
</dbReference>
<dbReference type="Pfam" id="PF00875">
    <property type="entry name" value="DNA_photolyase"/>
    <property type="match status" value="1"/>
</dbReference>
<evidence type="ECO:0000256" key="1">
    <source>
        <dbReference type="ARBA" id="ARBA00001932"/>
    </source>
</evidence>
<evidence type="ECO:0000313" key="12">
    <source>
        <dbReference type="EMBL" id="MBB6052056.1"/>
    </source>
</evidence>
<dbReference type="Proteomes" id="UP000520814">
    <property type="component" value="Unassembled WGS sequence"/>
</dbReference>
<dbReference type="InterPro" id="IPR014729">
    <property type="entry name" value="Rossmann-like_a/b/a_fold"/>
</dbReference>
<dbReference type="InterPro" id="IPR036155">
    <property type="entry name" value="Crypto/Photolyase_N_sf"/>
</dbReference>
<keyword evidence="5 8" id="KW-0274">FAD</keyword>
<dbReference type="EMBL" id="JACHGW010000003">
    <property type="protein sequence ID" value="MBB6052056.1"/>
    <property type="molecule type" value="Genomic_DNA"/>
</dbReference>
<dbReference type="PANTHER" id="PTHR11455">
    <property type="entry name" value="CRYPTOCHROME"/>
    <property type="match status" value="1"/>
</dbReference>
<evidence type="ECO:0000313" key="13">
    <source>
        <dbReference type="Proteomes" id="UP000520814"/>
    </source>
</evidence>
<evidence type="ECO:0000256" key="3">
    <source>
        <dbReference type="ARBA" id="ARBA00014046"/>
    </source>
</evidence>
<feature type="domain" description="Photolyase/cryptochrome alpha/beta" evidence="11">
    <location>
        <begin position="4"/>
        <end position="131"/>
    </location>
</feature>
<keyword evidence="13" id="KW-1185">Reference proteome</keyword>
<dbReference type="Gene3D" id="1.25.40.80">
    <property type="match status" value="1"/>
</dbReference>
<feature type="binding site" evidence="8">
    <location>
        <begin position="361"/>
        <end position="363"/>
    </location>
    <ligand>
        <name>FAD</name>
        <dbReference type="ChEBI" id="CHEBI:57692"/>
    </ligand>
</feature>
<proteinExistence type="inferred from homology"/>
<dbReference type="PROSITE" id="PS51645">
    <property type="entry name" value="PHR_CRY_ALPHA_BETA"/>
    <property type="match status" value="1"/>
</dbReference>
<evidence type="ECO:0000259" key="11">
    <source>
        <dbReference type="PROSITE" id="PS51645"/>
    </source>
</evidence>
<comment type="cofactor">
    <cofactor evidence="8">
        <name>FAD</name>
        <dbReference type="ChEBI" id="CHEBI:57692"/>
    </cofactor>
    <text evidence="8">Binds 1 FAD per subunit.</text>
</comment>
<sequence length="468" mass="52660">MPHKTSLVWFRRALRVTDNRALRTALAASESVVPVFVIDPAILKRPDTGERRVAFLWAGLRALDTELRQRGSALIVRCGEPAQELARLAEETGATALYYGQEYEPAGKARDQRVVEALRNLESVACRDHLLAEPESLATKAGTPYTVFTPYFRLWQEQAFLAPVAAPERIPTPQGIASEPLPESVSVLPAGERAAQEQLQGFARAALRAYDTERDFPALPGTSQLSAYLKLGMLSPRQALGAARQCREQLPVDRRAGVDAWVRQLAWRDFYYQILVHFPHVATGSFKPKFDALAWPNDPTLYAAWERGETGYPIVDAGMRQLAQTGTLHNRVRMIVASFLTKDLLCDWRLGERYFMQQLLDGDQAANNGGWQWAAGTGTDAQPYFRIFNPVSQGEKFDPDAQYVKLWCPELKRVPAKWAHKPWELSRNEQAAVNCVLGKDYPQRIVEHSEQRARALALYKMVAKEDEE</sequence>
<dbReference type="Gene3D" id="1.10.579.10">
    <property type="entry name" value="DNA Cyclobutane Dipyrimidine Photolyase, subunit A, domain 3"/>
    <property type="match status" value="1"/>
</dbReference>
<keyword evidence="4 8" id="KW-0285">Flavoprotein</keyword>